<sequence>MQDGDWFDAVDPIILAQKQHVRQVVAQFNRSPSRGHLKQVLALLGRVGTGCRIEGGLHLDMAQQIYLGKDVYINAGCVLLDAGVIEIGDHVLLGPGVHIYAVEHPKDPDQRRAGWMRGRPVRIGANSWIGGGAFILPGVTIGRDAIIGAGSVVTRDVADGGEVAGNPARSIR</sequence>
<dbReference type="SUPFAM" id="SSF51161">
    <property type="entry name" value="Trimeric LpxA-like enzymes"/>
    <property type="match status" value="1"/>
</dbReference>
<keyword evidence="3" id="KW-0677">Repeat</keyword>
<protein>
    <submittedName>
        <fullName evidence="5">Maltose O-acetyltransferase</fullName>
    </submittedName>
</protein>
<proteinExistence type="inferred from homology"/>
<dbReference type="PROSITE" id="PS00101">
    <property type="entry name" value="HEXAPEP_TRANSFERASES"/>
    <property type="match status" value="1"/>
</dbReference>
<dbReference type="CDD" id="cd03357">
    <property type="entry name" value="LbH_MAT_GAT"/>
    <property type="match status" value="1"/>
</dbReference>
<evidence type="ECO:0000256" key="2">
    <source>
        <dbReference type="ARBA" id="ARBA00022679"/>
    </source>
</evidence>
<dbReference type="GO" id="GO:0005829">
    <property type="term" value="C:cytosol"/>
    <property type="evidence" value="ECO:0007669"/>
    <property type="project" value="TreeGrafter"/>
</dbReference>
<dbReference type="HOGENOM" id="CLU_051638_3_3_6"/>
<evidence type="ECO:0000313" key="6">
    <source>
        <dbReference type="Proteomes" id="UP000005953"/>
    </source>
</evidence>
<gene>
    <name evidence="5" type="ORF">MED297_12287</name>
</gene>
<keyword evidence="6" id="KW-1185">Reference proteome</keyword>
<dbReference type="PANTHER" id="PTHR23416:SF23">
    <property type="entry name" value="ACETYLTRANSFERASE C18B11.09C-RELATED"/>
    <property type="match status" value="1"/>
</dbReference>
<dbReference type="PANTHER" id="PTHR23416">
    <property type="entry name" value="SIALIC ACID SYNTHASE-RELATED"/>
    <property type="match status" value="1"/>
</dbReference>
<dbReference type="AlphaFoldDB" id="A4BE29"/>
<comment type="caution">
    <text evidence="5">The sequence shown here is derived from an EMBL/GenBank/DDBJ whole genome shotgun (WGS) entry which is preliminary data.</text>
</comment>
<evidence type="ECO:0000256" key="3">
    <source>
        <dbReference type="ARBA" id="ARBA00022737"/>
    </source>
</evidence>
<dbReference type="Pfam" id="PF00132">
    <property type="entry name" value="Hexapep"/>
    <property type="match status" value="1"/>
</dbReference>
<keyword evidence="4" id="KW-0012">Acyltransferase</keyword>
<dbReference type="InterPro" id="IPR051159">
    <property type="entry name" value="Hexapeptide_acetyltransf"/>
</dbReference>
<comment type="similarity">
    <text evidence="1">Belongs to the transferase hexapeptide repeat family.</text>
</comment>
<dbReference type="InterPro" id="IPR018357">
    <property type="entry name" value="Hexapep_transf_CS"/>
</dbReference>
<keyword evidence="2 5" id="KW-0808">Transferase</keyword>
<evidence type="ECO:0000256" key="4">
    <source>
        <dbReference type="ARBA" id="ARBA00023315"/>
    </source>
</evidence>
<accession>A4BE29</accession>
<organism evidence="5 6">
    <name type="scientific">Reinekea blandensis MED297</name>
    <dbReference type="NCBI Taxonomy" id="314283"/>
    <lineage>
        <taxon>Bacteria</taxon>
        <taxon>Pseudomonadati</taxon>
        <taxon>Pseudomonadota</taxon>
        <taxon>Gammaproteobacteria</taxon>
        <taxon>Oceanospirillales</taxon>
        <taxon>Saccharospirillaceae</taxon>
        <taxon>Reinekea</taxon>
    </lineage>
</organism>
<dbReference type="EMBL" id="AAOE01000009">
    <property type="protein sequence ID" value="EAR09507.1"/>
    <property type="molecule type" value="Genomic_DNA"/>
</dbReference>
<dbReference type="Proteomes" id="UP000005953">
    <property type="component" value="Unassembled WGS sequence"/>
</dbReference>
<dbReference type="OrthoDB" id="9815592at2"/>
<reference evidence="5 6" key="1">
    <citation type="submission" date="2006-02" db="EMBL/GenBank/DDBJ databases">
        <authorList>
            <person name="Pinhassi J."/>
            <person name="Pedros-Alio C."/>
            <person name="Ferriera S."/>
            <person name="Johnson J."/>
            <person name="Kravitz S."/>
            <person name="Halpern A."/>
            <person name="Remington K."/>
            <person name="Beeson K."/>
            <person name="Tran B."/>
            <person name="Rogers Y.-H."/>
            <person name="Friedman R."/>
            <person name="Venter J.C."/>
        </authorList>
    </citation>
    <scope>NUCLEOTIDE SEQUENCE [LARGE SCALE GENOMIC DNA]</scope>
    <source>
        <strain evidence="5 6">MED297</strain>
    </source>
</reference>
<dbReference type="STRING" id="314283.MED297_12287"/>
<dbReference type="InterPro" id="IPR001451">
    <property type="entry name" value="Hexapep"/>
</dbReference>
<name>A4BE29_9GAMM</name>
<evidence type="ECO:0000313" key="5">
    <source>
        <dbReference type="EMBL" id="EAR09507.1"/>
    </source>
</evidence>
<dbReference type="Gene3D" id="2.160.10.10">
    <property type="entry name" value="Hexapeptide repeat proteins"/>
    <property type="match status" value="1"/>
</dbReference>
<dbReference type="InterPro" id="IPR011004">
    <property type="entry name" value="Trimer_LpxA-like_sf"/>
</dbReference>
<evidence type="ECO:0000256" key="1">
    <source>
        <dbReference type="ARBA" id="ARBA00007274"/>
    </source>
</evidence>
<dbReference type="GO" id="GO:0008374">
    <property type="term" value="F:O-acyltransferase activity"/>
    <property type="evidence" value="ECO:0007669"/>
    <property type="project" value="TreeGrafter"/>
</dbReference>